<organism evidence="1 2">
    <name type="scientific">Lactuca sativa</name>
    <name type="common">Garden lettuce</name>
    <dbReference type="NCBI Taxonomy" id="4236"/>
    <lineage>
        <taxon>Eukaryota</taxon>
        <taxon>Viridiplantae</taxon>
        <taxon>Streptophyta</taxon>
        <taxon>Embryophyta</taxon>
        <taxon>Tracheophyta</taxon>
        <taxon>Spermatophyta</taxon>
        <taxon>Magnoliopsida</taxon>
        <taxon>eudicotyledons</taxon>
        <taxon>Gunneridae</taxon>
        <taxon>Pentapetalae</taxon>
        <taxon>asterids</taxon>
        <taxon>campanulids</taxon>
        <taxon>Asterales</taxon>
        <taxon>Asteraceae</taxon>
        <taxon>Cichorioideae</taxon>
        <taxon>Cichorieae</taxon>
        <taxon>Lactucinae</taxon>
        <taxon>Lactuca</taxon>
    </lineage>
</organism>
<sequence>MKDNVGVMLLFDGKIRVNSDKCSRSLDVEHEHKSLDVEHEHRLWILAYECHLFCLQLSIRALTNPWFSDLLLRVGDGVEETVHKNLFASQMIW</sequence>
<reference evidence="1 2" key="1">
    <citation type="journal article" date="2017" name="Nat. Commun.">
        <title>Genome assembly with in vitro proximity ligation data and whole-genome triplication in lettuce.</title>
        <authorList>
            <person name="Reyes-Chin-Wo S."/>
            <person name="Wang Z."/>
            <person name="Yang X."/>
            <person name="Kozik A."/>
            <person name="Arikit S."/>
            <person name="Song C."/>
            <person name="Xia L."/>
            <person name="Froenicke L."/>
            <person name="Lavelle D.O."/>
            <person name="Truco M.J."/>
            <person name="Xia R."/>
            <person name="Zhu S."/>
            <person name="Xu C."/>
            <person name="Xu H."/>
            <person name="Xu X."/>
            <person name="Cox K."/>
            <person name="Korf I."/>
            <person name="Meyers B.C."/>
            <person name="Michelmore R.W."/>
        </authorList>
    </citation>
    <scope>NUCLEOTIDE SEQUENCE [LARGE SCALE GENOMIC DNA]</scope>
    <source>
        <strain evidence="2">cv. Salinas</strain>
        <tissue evidence="1">Seedlings</tissue>
    </source>
</reference>
<gene>
    <name evidence="1" type="ORF">LSAT_V11C100048890</name>
</gene>
<dbReference type="EMBL" id="NBSK02000001">
    <property type="protein sequence ID" value="KAJ0226401.1"/>
    <property type="molecule type" value="Genomic_DNA"/>
</dbReference>
<name>A0A9R1XUK7_LACSA</name>
<accession>A0A9R1XUK7</accession>
<dbReference type="Proteomes" id="UP000235145">
    <property type="component" value="Unassembled WGS sequence"/>
</dbReference>
<comment type="caution">
    <text evidence="1">The sequence shown here is derived from an EMBL/GenBank/DDBJ whole genome shotgun (WGS) entry which is preliminary data.</text>
</comment>
<proteinExistence type="predicted"/>
<evidence type="ECO:0000313" key="2">
    <source>
        <dbReference type="Proteomes" id="UP000235145"/>
    </source>
</evidence>
<keyword evidence="2" id="KW-1185">Reference proteome</keyword>
<evidence type="ECO:0000313" key="1">
    <source>
        <dbReference type="EMBL" id="KAJ0226401.1"/>
    </source>
</evidence>
<protein>
    <submittedName>
        <fullName evidence="1">Uncharacterized protein</fullName>
    </submittedName>
</protein>
<dbReference type="AlphaFoldDB" id="A0A9R1XUK7"/>